<evidence type="ECO:0000313" key="2">
    <source>
        <dbReference type="EMBL" id="GMN25534.1"/>
    </source>
</evidence>
<reference evidence="2" key="1">
    <citation type="submission" date="2023-07" db="EMBL/GenBank/DDBJ databases">
        <title>draft genome sequence of fig (Ficus carica).</title>
        <authorList>
            <person name="Takahashi T."/>
            <person name="Nishimura K."/>
        </authorList>
    </citation>
    <scope>NUCLEOTIDE SEQUENCE</scope>
</reference>
<dbReference type="EMBL" id="BTGU01004331">
    <property type="protein sequence ID" value="GMN25534.1"/>
    <property type="molecule type" value="Genomic_DNA"/>
</dbReference>
<sequence length="105" mass="12439">MVGFQFFWLISFTPWPWILVQLQQIASSFVRFAVVKNWVAQNGKLQRRIWFAHWMVLESLKVSHMNADSEATAQQISLETDDRDTTNLAQSVGEERKKEREDYEF</sequence>
<dbReference type="AlphaFoldDB" id="A0AA87Z4C7"/>
<accession>A0AA87Z4C7</accession>
<dbReference type="Proteomes" id="UP001187192">
    <property type="component" value="Unassembled WGS sequence"/>
</dbReference>
<evidence type="ECO:0000256" key="1">
    <source>
        <dbReference type="SAM" id="MobiDB-lite"/>
    </source>
</evidence>
<organism evidence="2 3">
    <name type="scientific">Ficus carica</name>
    <name type="common">Common fig</name>
    <dbReference type="NCBI Taxonomy" id="3494"/>
    <lineage>
        <taxon>Eukaryota</taxon>
        <taxon>Viridiplantae</taxon>
        <taxon>Streptophyta</taxon>
        <taxon>Embryophyta</taxon>
        <taxon>Tracheophyta</taxon>
        <taxon>Spermatophyta</taxon>
        <taxon>Magnoliopsida</taxon>
        <taxon>eudicotyledons</taxon>
        <taxon>Gunneridae</taxon>
        <taxon>Pentapetalae</taxon>
        <taxon>rosids</taxon>
        <taxon>fabids</taxon>
        <taxon>Rosales</taxon>
        <taxon>Moraceae</taxon>
        <taxon>Ficeae</taxon>
        <taxon>Ficus</taxon>
    </lineage>
</organism>
<protein>
    <submittedName>
        <fullName evidence="2">Uncharacterized protein</fullName>
    </submittedName>
</protein>
<keyword evidence="3" id="KW-1185">Reference proteome</keyword>
<feature type="region of interest" description="Disordered" evidence="1">
    <location>
        <begin position="73"/>
        <end position="105"/>
    </location>
</feature>
<name>A0AA87Z4C7_FICCA</name>
<comment type="caution">
    <text evidence="2">The sequence shown here is derived from an EMBL/GenBank/DDBJ whole genome shotgun (WGS) entry which is preliminary data.</text>
</comment>
<proteinExistence type="predicted"/>
<gene>
    <name evidence="2" type="ORF">TIFTF001_045959</name>
</gene>
<evidence type="ECO:0000313" key="3">
    <source>
        <dbReference type="Proteomes" id="UP001187192"/>
    </source>
</evidence>
<feature type="compositionally biased region" description="Basic and acidic residues" evidence="1">
    <location>
        <begin position="93"/>
        <end position="105"/>
    </location>
</feature>